<evidence type="ECO:0000256" key="1">
    <source>
        <dbReference type="SAM" id="Coils"/>
    </source>
</evidence>
<dbReference type="OrthoDB" id="25834at10239"/>
<keyword evidence="1" id="KW-0175">Coiled coil</keyword>
<dbReference type="GeneID" id="10327003"/>
<evidence type="ECO:0000313" key="2">
    <source>
        <dbReference type="EMBL" id="ADO98714.1"/>
    </source>
</evidence>
<proteinExistence type="predicted"/>
<dbReference type="KEGG" id="vg:10327003"/>
<keyword evidence="3" id="KW-1185">Reference proteome</keyword>
<evidence type="ECO:0000313" key="3">
    <source>
        <dbReference type="Proteomes" id="UP000006530"/>
    </source>
</evidence>
<gene>
    <name evidence="2" type="ORF">PHM1_090</name>
</gene>
<organism evidence="2 3">
    <name type="scientific">Prochlorococcus phage P-HM1</name>
    <dbReference type="NCBI Taxonomy" id="445700"/>
    <lineage>
        <taxon>Viruses</taxon>
        <taxon>Duplodnaviria</taxon>
        <taxon>Heunggongvirae</taxon>
        <taxon>Uroviricota</taxon>
        <taxon>Caudoviricetes</taxon>
        <taxon>Eurybiavirus</taxon>
        <taxon>Eurybiavirus PHM2</taxon>
    </lineage>
</organism>
<feature type="coiled-coil region" evidence="1">
    <location>
        <begin position="36"/>
        <end position="73"/>
    </location>
</feature>
<sequence>MEDEIELVPVEGYTTLGRDPVSNAILNTDTTQYDAYIKARENVKEKDRTLKDLKDEVAELKALVKDLVQKEDK</sequence>
<protein>
    <submittedName>
        <fullName evidence="2">Uncharacterized protein</fullName>
    </submittedName>
</protein>
<name>E3SMS1_9CAUD</name>
<dbReference type="RefSeq" id="YP_004322515.1">
    <property type="nucleotide sequence ID" value="NC_015280.1"/>
</dbReference>
<dbReference type="EMBL" id="GU071101">
    <property type="protein sequence ID" value="ADO98714.1"/>
    <property type="molecule type" value="Genomic_DNA"/>
</dbReference>
<reference evidence="2 3" key="1">
    <citation type="journal article" date="2010" name="Environ. Microbiol.">
        <title>Genomic analysis of oceanic cyanobacterial myoviruses compared with T4-like myoviruses from diverse hosts and environments.</title>
        <authorList>
            <person name="Sullivan M.B."/>
            <person name="Huang K.H."/>
            <person name="Ignacio-Espinoza J.C."/>
            <person name="Berlin A.M."/>
            <person name="Kelly L."/>
            <person name="Weigele P.R."/>
            <person name="DeFrancesco A.S."/>
            <person name="Kern S.E."/>
            <person name="Thompson L.R."/>
            <person name="Young S."/>
            <person name="Yandava C."/>
            <person name="Fu R."/>
            <person name="Krastins B."/>
            <person name="Chase M."/>
            <person name="Sarracino D."/>
            <person name="Osburne M.S."/>
            <person name="Henn M.R."/>
            <person name="Chisholm S.W."/>
        </authorList>
    </citation>
    <scope>NUCLEOTIDE SEQUENCE [LARGE SCALE GENOMIC DNA]</scope>
    <source>
        <strain evidence="2">M4-247</strain>
    </source>
</reference>
<accession>E3SMS1</accession>
<dbReference type="Proteomes" id="UP000006530">
    <property type="component" value="Segment"/>
</dbReference>